<dbReference type="KEGG" id="bze:COCCADRAFT_31398"/>
<dbReference type="Proteomes" id="UP000053841">
    <property type="component" value="Unassembled WGS sequence"/>
</dbReference>
<gene>
    <name evidence="2" type="ORF">COCCADRAFT_31398</name>
</gene>
<evidence type="ECO:0000313" key="3">
    <source>
        <dbReference type="Proteomes" id="UP000053841"/>
    </source>
</evidence>
<evidence type="ECO:0000256" key="1">
    <source>
        <dbReference type="SAM" id="SignalP"/>
    </source>
</evidence>
<dbReference type="OrthoDB" id="3689509at2759"/>
<name>W6XW34_COCC2</name>
<organism evidence="2 3">
    <name type="scientific">Cochliobolus carbonum (strain 26-R-13)</name>
    <name type="common">Maize leaf spot fungus</name>
    <name type="synonym">Bipolaris zeicola</name>
    <dbReference type="NCBI Taxonomy" id="930089"/>
    <lineage>
        <taxon>Eukaryota</taxon>
        <taxon>Fungi</taxon>
        <taxon>Dikarya</taxon>
        <taxon>Ascomycota</taxon>
        <taxon>Pezizomycotina</taxon>
        <taxon>Dothideomycetes</taxon>
        <taxon>Pleosporomycetidae</taxon>
        <taxon>Pleosporales</taxon>
        <taxon>Pleosporineae</taxon>
        <taxon>Pleosporaceae</taxon>
        <taxon>Bipolaris</taxon>
    </lineage>
</organism>
<feature type="signal peptide" evidence="1">
    <location>
        <begin position="1"/>
        <end position="17"/>
    </location>
</feature>
<dbReference type="AlphaFoldDB" id="W6XW34"/>
<reference evidence="2 3" key="1">
    <citation type="journal article" date="2013" name="PLoS Genet.">
        <title>Comparative genome structure, secondary metabolite, and effector coding capacity across Cochliobolus pathogens.</title>
        <authorList>
            <person name="Condon B.J."/>
            <person name="Leng Y."/>
            <person name="Wu D."/>
            <person name="Bushley K.E."/>
            <person name="Ohm R.A."/>
            <person name="Otillar R."/>
            <person name="Martin J."/>
            <person name="Schackwitz W."/>
            <person name="Grimwood J."/>
            <person name="MohdZainudin N."/>
            <person name="Xue C."/>
            <person name="Wang R."/>
            <person name="Manning V.A."/>
            <person name="Dhillon B."/>
            <person name="Tu Z.J."/>
            <person name="Steffenson B.J."/>
            <person name="Salamov A."/>
            <person name="Sun H."/>
            <person name="Lowry S."/>
            <person name="LaButti K."/>
            <person name="Han J."/>
            <person name="Copeland A."/>
            <person name="Lindquist E."/>
            <person name="Barry K."/>
            <person name="Schmutz J."/>
            <person name="Baker S.E."/>
            <person name="Ciuffetti L.M."/>
            <person name="Grigoriev I.V."/>
            <person name="Zhong S."/>
            <person name="Turgeon B.G."/>
        </authorList>
    </citation>
    <scope>NUCLEOTIDE SEQUENCE [LARGE SCALE GENOMIC DNA]</scope>
    <source>
        <strain evidence="2 3">26-R-13</strain>
    </source>
</reference>
<feature type="chain" id="PRO_5004888346" evidence="1">
    <location>
        <begin position="18"/>
        <end position="292"/>
    </location>
</feature>
<dbReference type="HOGENOM" id="CLU_953130_0_0_1"/>
<keyword evidence="3" id="KW-1185">Reference proteome</keyword>
<dbReference type="EMBL" id="KI965041">
    <property type="protein sequence ID" value="EUC26984.1"/>
    <property type="molecule type" value="Genomic_DNA"/>
</dbReference>
<keyword evidence="1" id="KW-0732">Signal</keyword>
<protein>
    <submittedName>
        <fullName evidence="2">Uncharacterized protein</fullName>
    </submittedName>
</protein>
<evidence type="ECO:0000313" key="2">
    <source>
        <dbReference type="EMBL" id="EUC26984.1"/>
    </source>
</evidence>
<proteinExistence type="predicted"/>
<dbReference type="GeneID" id="19146942"/>
<sequence>MMLPSLLLCLLFGFSVAGDSVTSEHPDVDLYFHSDEVAHHIRNQDGEHALLQATMRRIDDHFRANETIHELLTRDVQNKEINGRATVFYKPNLNAVCTQNGQVRAHPYSTRNVCVSGRQFSVDCEADAEGDHIVTVHGYCQTDYFCVTVLRDSLHIVDPDNLQFGQAAEPICQKRLYFRPFQIKKTAVEFMTDWWTAPGKFKVAFGRMAVLGDTAGVSYKLKFEWKHVKSTLWNVAGIKSIESENSGADHEYELSYNYNGADDYQFRAVTEGLDEVAPSKNLVLNAYFGAAS</sequence>
<dbReference type="RefSeq" id="XP_007718713.1">
    <property type="nucleotide sequence ID" value="XM_007720523.1"/>
</dbReference>
<accession>W6XW34</accession>